<dbReference type="KEGG" id="pmw:B2K_19895"/>
<sequence length="147" mass="16522">MNNTFLRCSWGFVYGFIASLIFSAFITIIGNGLAGGGTLDGWGWFFIGLSVPLSITVSIAGYYHAFKNLSRLKFWLCCAAFGFLIVTYMSTVGALMADSIVYDIHNKNMDHFRWGPITAFLFLPLSTFLVVFLLSAFRNFLDLRRLL</sequence>
<evidence type="ECO:0000313" key="3">
    <source>
        <dbReference type="Proteomes" id="UP000007392"/>
    </source>
</evidence>
<dbReference type="RefSeq" id="WP_014651347.1">
    <property type="nucleotide sequence ID" value="NC_017672.3"/>
</dbReference>
<dbReference type="EMBL" id="CP003422">
    <property type="protein sequence ID" value="AFH62946.1"/>
    <property type="molecule type" value="Genomic_DNA"/>
</dbReference>
<reference evidence="2 3" key="1">
    <citation type="submission" date="2013-06" db="EMBL/GenBank/DDBJ databases">
        <title>Complete genome sequence of Paenibacillus mucilaginosus K02.</title>
        <authorList>
            <person name="Xiao B."/>
            <person name="Sun L."/>
            <person name="Xiao L."/>
            <person name="Lian B."/>
        </authorList>
    </citation>
    <scope>NUCLEOTIDE SEQUENCE [LARGE SCALE GENOMIC DNA]</scope>
    <source>
        <strain evidence="2 3">K02</strain>
    </source>
</reference>
<keyword evidence="1" id="KW-0812">Transmembrane</keyword>
<protein>
    <submittedName>
        <fullName evidence="2">Uncharacterized protein</fullName>
    </submittedName>
</protein>
<feature type="transmembrane region" description="Helical" evidence="1">
    <location>
        <begin position="42"/>
        <end position="62"/>
    </location>
</feature>
<name>I0BKP9_9BACL</name>
<feature type="transmembrane region" description="Helical" evidence="1">
    <location>
        <begin position="117"/>
        <end position="137"/>
    </location>
</feature>
<feature type="transmembrane region" description="Helical" evidence="1">
    <location>
        <begin position="12"/>
        <end position="30"/>
    </location>
</feature>
<dbReference type="HOGENOM" id="CLU_1766192_0_0_9"/>
<proteinExistence type="predicted"/>
<dbReference type="AlphaFoldDB" id="I0BKP9"/>
<gene>
    <name evidence="2" type="ORF">B2K_19895</name>
</gene>
<evidence type="ECO:0000313" key="2">
    <source>
        <dbReference type="EMBL" id="AFH62946.1"/>
    </source>
</evidence>
<keyword evidence="1" id="KW-1133">Transmembrane helix</keyword>
<evidence type="ECO:0000256" key="1">
    <source>
        <dbReference type="SAM" id="Phobius"/>
    </source>
</evidence>
<feature type="transmembrane region" description="Helical" evidence="1">
    <location>
        <begin position="74"/>
        <end position="97"/>
    </location>
</feature>
<accession>I0BKP9</accession>
<dbReference type="OrthoDB" id="2667086at2"/>
<keyword evidence="1" id="KW-0472">Membrane</keyword>
<dbReference type="Proteomes" id="UP000007392">
    <property type="component" value="Chromosome"/>
</dbReference>
<organism evidence="2 3">
    <name type="scientific">Paenibacillus mucilaginosus K02</name>
    <dbReference type="NCBI Taxonomy" id="997761"/>
    <lineage>
        <taxon>Bacteria</taxon>
        <taxon>Bacillati</taxon>
        <taxon>Bacillota</taxon>
        <taxon>Bacilli</taxon>
        <taxon>Bacillales</taxon>
        <taxon>Paenibacillaceae</taxon>
        <taxon>Paenibacillus</taxon>
    </lineage>
</organism>